<comment type="caution">
    <text evidence="1">Lacks conserved residue(s) required for the propagation of feature annotation.</text>
</comment>
<dbReference type="Proteomes" id="UP000015354">
    <property type="component" value="Unassembled WGS sequence"/>
</dbReference>
<dbReference type="OrthoDB" id="424753at2759"/>
<dbReference type="InterPro" id="IPR022684">
    <property type="entry name" value="Calpain_cysteine_protease"/>
</dbReference>
<gene>
    <name evidence="3" type="ORF">STCU_08300</name>
</gene>
<evidence type="ECO:0000259" key="2">
    <source>
        <dbReference type="PROSITE" id="PS50203"/>
    </source>
</evidence>
<protein>
    <submittedName>
        <fullName evidence="3">Calpain-like protein</fullName>
    </submittedName>
</protein>
<dbReference type="AlphaFoldDB" id="S9V5J5"/>
<comment type="caution">
    <text evidence="3">The sequence shown here is derived from an EMBL/GenBank/DDBJ whole genome shotgun (WGS) entry which is preliminary data.</text>
</comment>
<dbReference type="SUPFAM" id="SSF54001">
    <property type="entry name" value="Cysteine proteinases"/>
    <property type="match status" value="1"/>
</dbReference>
<dbReference type="EMBL" id="ATMH01008300">
    <property type="protein sequence ID" value="EPY22196.1"/>
    <property type="molecule type" value="Genomic_DNA"/>
</dbReference>
<evidence type="ECO:0000313" key="4">
    <source>
        <dbReference type="Proteomes" id="UP000015354"/>
    </source>
</evidence>
<dbReference type="InterPro" id="IPR001300">
    <property type="entry name" value="Peptidase_C2_calpain_cat"/>
</dbReference>
<sequence length="853" mass="95153">MNPKRVPSAPKKSVSVSNVDMSEERLIDFVRSVSDPEVLHVIYDYLREKPELHAFEQTRTICSDLLMKKERILGGSVCSGSESGPPGSSGLVTEATVELNELSHSAEEIPSEEDEFDDYSCNDMATRLTPSFSLASRAYPALLARCSKRACRIASSMITATTTSTTTRCATIMMVRVRYVLKGCERVNERAIVSDAEGGRAGEKEIAIAVLPEETNFMIGGIGGRLPPVSAKAVLTPDDFISTSVKRCITVVNEEIAAARKALGQWEKATDQAVFLRSCVRKKQRFTDLTFRPCAKSLYRAEMDLVKVPTLTWRRPEHYLHLTQVGEARLFRGEISCHLVRQGDLLNHTVVASIAAVALSPDHVRWMFRHPVSAHSGKQERAVGAFTVRLVRNGWWTTIYVDNYLPACMKGPLFARCPADPRRLWVSLLEKAYAKSLGSYSTTCIADLMETISAFTGYPFRYITASWQAAKKETGEVEAKRLFVYLQKCIAAGFLIAIFTPTEEDGNASETDLLRLRSSRFRPVNGIMPQFLPGRVYFITDAALYKELDLRMVRLKNPWTWESQCNAQAERMKRWKYTAWYDQPDMSMSMGGASIRMANALSREKTSKDERKGTMWIQWDEALRAFEGGGVCYTAWKWQQYRVRGAFLGGYPALALEIVAHAKVEGYLTLTLKSVQDHFDENGNVSNSFLTRGEVCPTTLTVARASVGQRDRFEVAARACDDIECLAGKLTFVKASDVSIKASFAKSTQPYYVIPQMDPSYLRCHPDATDIPFVLSFLSDKPAGLGDLEVRFKTVSPTCAVFQNADKFLLGSTEAIEADYQLRGKSGFSDEKGECIVDHVFEDEAYAADEPCA</sequence>
<proteinExistence type="predicted"/>
<dbReference type="GO" id="GO:0004198">
    <property type="term" value="F:calcium-dependent cysteine-type endopeptidase activity"/>
    <property type="evidence" value="ECO:0007669"/>
    <property type="project" value="InterPro"/>
</dbReference>
<dbReference type="PANTHER" id="PTHR10183">
    <property type="entry name" value="CALPAIN"/>
    <property type="match status" value="1"/>
</dbReference>
<dbReference type="SMART" id="SM00230">
    <property type="entry name" value="CysPc"/>
    <property type="match status" value="1"/>
</dbReference>
<evidence type="ECO:0000313" key="3">
    <source>
        <dbReference type="EMBL" id="EPY22196.1"/>
    </source>
</evidence>
<dbReference type="PRINTS" id="PR00704">
    <property type="entry name" value="CALPAIN"/>
</dbReference>
<dbReference type="Gene3D" id="3.90.70.10">
    <property type="entry name" value="Cysteine proteinases"/>
    <property type="match status" value="1"/>
</dbReference>
<reference evidence="3 4" key="1">
    <citation type="journal article" date="2013" name="PLoS ONE">
        <title>Predicting the Proteins of Angomonas deanei, Strigomonas culicis and Their Respective Endosymbionts Reveals New Aspects of the Trypanosomatidae Family.</title>
        <authorList>
            <person name="Motta M.C."/>
            <person name="Martins A.C."/>
            <person name="de Souza S.S."/>
            <person name="Catta-Preta C.M."/>
            <person name="Silva R."/>
            <person name="Klein C.C."/>
            <person name="de Almeida L.G."/>
            <person name="de Lima Cunha O."/>
            <person name="Ciapina L.P."/>
            <person name="Brocchi M."/>
            <person name="Colabardini A.C."/>
            <person name="de Araujo Lima B."/>
            <person name="Machado C.R."/>
            <person name="de Almeida Soares C.M."/>
            <person name="Probst C.M."/>
            <person name="de Menezes C.B."/>
            <person name="Thompson C.E."/>
            <person name="Bartholomeu D.C."/>
            <person name="Gradia D.F."/>
            <person name="Pavoni D.P."/>
            <person name="Grisard E.C."/>
            <person name="Fantinatti-Garboggini F."/>
            <person name="Marchini F.K."/>
            <person name="Rodrigues-Luiz G.F."/>
            <person name="Wagner G."/>
            <person name="Goldman G.H."/>
            <person name="Fietto J.L."/>
            <person name="Elias M.C."/>
            <person name="Goldman M.H."/>
            <person name="Sagot M.F."/>
            <person name="Pereira M."/>
            <person name="Stoco P.H."/>
            <person name="de Mendonca-Neto R.P."/>
            <person name="Teixeira S.M."/>
            <person name="Maciel T.E."/>
            <person name="de Oliveira Mendes T.A."/>
            <person name="Urmenyi T.P."/>
            <person name="de Souza W."/>
            <person name="Schenkman S."/>
            <person name="de Vasconcelos A.T."/>
        </authorList>
    </citation>
    <scope>NUCLEOTIDE SEQUENCE [LARGE SCALE GENOMIC DNA]</scope>
</reference>
<dbReference type="GO" id="GO:0006508">
    <property type="term" value="P:proteolysis"/>
    <property type="evidence" value="ECO:0007669"/>
    <property type="project" value="InterPro"/>
</dbReference>
<dbReference type="PROSITE" id="PS50203">
    <property type="entry name" value="CALPAIN_CAT"/>
    <property type="match status" value="1"/>
</dbReference>
<dbReference type="PANTHER" id="PTHR10183:SF423">
    <property type="entry name" value="LEUCINE-RICH REPEAT PROTEIN (LRRP)"/>
    <property type="match status" value="1"/>
</dbReference>
<accession>S9V5J5</accession>
<dbReference type="InterPro" id="IPR038765">
    <property type="entry name" value="Papain-like_cys_pep_sf"/>
</dbReference>
<keyword evidence="4" id="KW-1185">Reference proteome</keyword>
<feature type="domain" description="Calpain catalytic" evidence="2">
    <location>
        <begin position="285"/>
        <end position="635"/>
    </location>
</feature>
<organism evidence="3 4">
    <name type="scientific">Strigomonas culicis</name>
    <dbReference type="NCBI Taxonomy" id="28005"/>
    <lineage>
        <taxon>Eukaryota</taxon>
        <taxon>Discoba</taxon>
        <taxon>Euglenozoa</taxon>
        <taxon>Kinetoplastea</taxon>
        <taxon>Metakinetoplastina</taxon>
        <taxon>Trypanosomatida</taxon>
        <taxon>Trypanosomatidae</taxon>
        <taxon>Strigomonadinae</taxon>
        <taxon>Strigomonas</taxon>
    </lineage>
</organism>
<dbReference type="Pfam" id="PF00648">
    <property type="entry name" value="Peptidase_C2"/>
    <property type="match status" value="1"/>
</dbReference>
<name>S9V5J5_9TRYP</name>
<evidence type="ECO:0000256" key="1">
    <source>
        <dbReference type="PROSITE-ProRule" id="PRU00239"/>
    </source>
</evidence>